<comment type="caution">
    <text evidence="9">The sequence shown here is derived from an EMBL/GenBank/DDBJ whole genome shotgun (WGS) entry which is preliminary data.</text>
</comment>
<dbReference type="EMBL" id="BPQG01000038">
    <property type="protein sequence ID" value="GJD44789.1"/>
    <property type="molecule type" value="Genomic_DNA"/>
</dbReference>
<evidence type="ECO:0000313" key="9">
    <source>
        <dbReference type="EMBL" id="GJD44789.1"/>
    </source>
</evidence>
<name>A0ABQ4QHQ2_9HYPH</name>
<reference evidence="9 10" key="1">
    <citation type="journal article" date="2021" name="Front. Microbiol.">
        <title>Comprehensive Comparative Genomics and Phenotyping of Methylobacterium Species.</title>
        <authorList>
            <person name="Alessa O."/>
            <person name="Ogura Y."/>
            <person name="Fujitani Y."/>
            <person name="Takami H."/>
            <person name="Hayashi T."/>
            <person name="Sahin N."/>
            <person name="Tani A."/>
        </authorList>
    </citation>
    <scope>NUCLEOTIDE SEQUENCE [LARGE SCALE GENOMIC DNA]</scope>
    <source>
        <strain evidence="9 10">DSM 23679</strain>
    </source>
</reference>
<sequence length="209" mass="21371">MRVGAADALLVVDVQGDFLPGGALAVPDGDAVVAPIRALAARFATLVLTQDWHPPGHASFASAHPGRAPFETVRLAYGEQVLWPDHCVQGRAGASLAPGLDLPGAALVLRKGLNPGVDSYSAFVEADGTRTGLAGYLRERGVGRVVLCGLATDYCVAWSALDARAAGFEAVVVADATRAIDRDGSLAAAWARMEAAGIGRSLSADVTGA</sequence>
<comment type="similarity">
    <text evidence="1">Belongs to the isochorismatase family.</text>
</comment>
<proteinExistence type="inferred from homology"/>
<evidence type="ECO:0000256" key="1">
    <source>
        <dbReference type="ARBA" id="ARBA00006336"/>
    </source>
</evidence>
<dbReference type="InterPro" id="IPR052347">
    <property type="entry name" value="Isochorismatase_Nicotinamidase"/>
</dbReference>
<protein>
    <recommendedName>
        <fullName evidence="6">nicotinamidase</fullName>
        <ecNumber evidence="6">3.5.1.19</ecNumber>
    </recommendedName>
    <alternativeName>
        <fullName evidence="7">Nicotinamide deamidase</fullName>
    </alternativeName>
</protein>
<evidence type="ECO:0000256" key="2">
    <source>
        <dbReference type="ARBA" id="ARBA00022642"/>
    </source>
</evidence>
<evidence type="ECO:0000256" key="5">
    <source>
        <dbReference type="ARBA" id="ARBA00037900"/>
    </source>
</evidence>
<evidence type="ECO:0000259" key="8">
    <source>
        <dbReference type="Pfam" id="PF00857"/>
    </source>
</evidence>
<dbReference type="CDD" id="cd01011">
    <property type="entry name" value="nicotinamidase"/>
    <property type="match status" value="1"/>
</dbReference>
<dbReference type="Gene3D" id="3.40.50.850">
    <property type="entry name" value="Isochorismatase-like"/>
    <property type="match status" value="1"/>
</dbReference>
<dbReference type="PANTHER" id="PTHR11080">
    <property type="entry name" value="PYRAZINAMIDASE/NICOTINAMIDASE"/>
    <property type="match status" value="1"/>
</dbReference>
<dbReference type="Proteomes" id="UP001055117">
    <property type="component" value="Unassembled WGS sequence"/>
</dbReference>
<keyword evidence="3" id="KW-0479">Metal-binding</keyword>
<evidence type="ECO:0000256" key="3">
    <source>
        <dbReference type="ARBA" id="ARBA00022723"/>
    </source>
</evidence>
<keyword evidence="2" id="KW-0662">Pyridine nucleotide biosynthesis</keyword>
<feature type="domain" description="Isochorismatase-like" evidence="8">
    <location>
        <begin position="8"/>
        <end position="197"/>
    </location>
</feature>
<dbReference type="Pfam" id="PF00857">
    <property type="entry name" value="Isochorismatase"/>
    <property type="match status" value="1"/>
</dbReference>
<gene>
    <name evidence="9" type="primary">pncA</name>
    <name evidence="9" type="ORF">AFCDBAGC_2656</name>
</gene>
<organism evidence="9 10">
    <name type="scientific">Methylobacterium cerastii</name>
    <dbReference type="NCBI Taxonomy" id="932741"/>
    <lineage>
        <taxon>Bacteria</taxon>
        <taxon>Pseudomonadati</taxon>
        <taxon>Pseudomonadota</taxon>
        <taxon>Alphaproteobacteria</taxon>
        <taxon>Hyphomicrobiales</taxon>
        <taxon>Methylobacteriaceae</taxon>
        <taxon>Methylobacterium</taxon>
    </lineage>
</organism>
<dbReference type="EC" id="3.5.1.19" evidence="6"/>
<dbReference type="SUPFAM" id="SSF52499">
    <property type="entry name" value="Isochorismatase-like hydrolases"/>
    <property type="match status" value="1"/>
</dbReference>
<dbReference type="InterPro" id="IPR036380">
    <property type="entry name" value="Isochorismatase-like_sf"/>
</dbReference>
<dbReference type="RefSeq" id="WP_147829518.1">
    <property type="nucleotide sequence ID" value="NZ_BPQG01000038.1"/>
</dbReference>
<keyword evidence="10" id="KW-1185">Reference proteome</keyword>
<evidence type="ECO:0000256" key="4">
    <source>
        <dbReference type="ARBA" id="ARBA00022801"/>
    </source>
</evidence>
<dbReference type="InterPro" id="IPR000868">
    <property type="entry name" value="Isochorismatase-like_dom"/>
</dbReference>
<evidence type="ECO:0000256" key="7">
    <source>
        <dbReference type="ARBA" id="ARBA00043224"/>
    </source>
</evidence>
<dbReference type="PANTHER" id="PTHR11080:SF2">
    <property type="entry name" value="LD05707P"/>
    <property type="match status" value="1"/>
</dbReference>
<comment type="pathway">
    <text evidence="5">Cofactor biosynthesis; nicotinate biosynthesis; nicotinate from nicotinamide: step 1/1.</text>
</comment>
<keyword evidence="4" id="KW-0378">Hydrolase</keyword>
<accession>A0ABQ4QHQ2</accession>
<evidence type="ECO:0000313" key="10">
    <source>
        <dbReference type="Proteomes" id="UP001055117"/>
    </source>
</evidence>
<evidence type="ECO:0000256" key="6">
    <source>
        <dbReference type="ARBA" id="ARBA00039017"/>
    </source>
</evidence>